<evidence type="ECO:0000256" key="1">
    <source>
        <dbReference type="PROSITE-ProRule" id="PRU00278"/>
    </source>
</evidence>
<dbReference type="EMBL" id="FN538970">
    <property type="protein sequence ID" value="CBA62320.1"/>
    <property type="molecule type" value="Genomic_DNA"/>
</dbReference>
<dbReference type="Gene3D" id="3.10.50.40">
    <property type="match status" value="1"/>
</dbReference>
<accession>A0A0H3N1C1</accession>
<keyword evidence="1 3" id="KW-0413">Isomerase</keyword>
<reference evidence="3 4" key="1">
    <citation type="journal article" date="2009" name="Genome Biol.">
        <title>Comparative genome and phenotypic analysis of Clostridium difficile 027 strains provides insight into the evolution of a hypervirulent bacterium.</title>
        <authorList>
            <person name="Stabler R.A."/>
            <person name="He M."/>
            <person name="Dawson L."/>
            <person name="Martin M."/>
            <person name="Valiente E."/>
            <person name="Corton C."/>
            <person name="Lawley T.D."/>
            <person name="Sebaihia M."/>
            <person name="Quail M.A."/>
            <person name="Rose G."/>
            <person name="Gerding D.N."/>
            <person name="Gibert M."/>
            <person name="Popoff M.R."/>
            <person name="Parkhill J."/>
            <person name="Dougan G."/>
            <person name="Wren B.W."/>
        </authorList>
    </citation>
    <scope>NUCLEOTIDE SEQUENCE [LARGE SCALE GENOMIC DNA]</scope>
    <source>
        <strain evidence="3 4">CD196</strain>
    </source>
</reference>
<organism evidence="3 4">
    <name type="scientific">Clostridioides difficile (strain CD196)</name>
    <name type="common">Peptoclostridium difficile</name>
    <dbReference type="NCBI Taxonomy" id="645462"/>
    <lineage>
        <taxon>Bacteria</taxon>
        <taxon>Bacillati</taxon>
        <taxon>Bacillota</taxon>
        <taxon>Clostridia</taxon>
        <taxon>Peptostreptococcales</taxon>
        <taxon>Peptostreptococcaceae</taxon>
        <taxon>Clostridioides</taxon>
    </lineage>
</organism>
<keyword evidence="1" id="KW-0697">Rotamase</keyword>
<evidence type="ECO:0000313" key="3">
    <source>
        <dbReference type="EMBL" id="CBA62320.1"/>
    </source>
</evidence>
<dbReference type="PROSITE" id="PS01096">
    <property type="entry name" value="PPIC_PPIASE_1"/>
    <property type="match status" value="1"/>
</dbReference>
<protein>
    <submittedName>
        <fullName evidence="3">Peptidyl-prolyl isomerase</fullName>
    </submittedName>
</protein>
<dbReference type="Proteomes" id="UP000002068">
    <property type="component" value="Chromosome"/>
</dbReference>
<dbReference type="SUPFAM" id="SSF54534">
    <property type="entry name" value="FKBP-like"/>
    <property type="match status" value="1"/>
</dbReference>
<feature type="domain" description="PpiC" evidence="2">
    <location>
        <begin position="123"/>
        <end position="213"/>
    </location>
</feature>
<dbReference type="KEGG" id="cdc:CD196_1221"/>
<dbReference type="SUPFAM" id="SSF109998">
    <property type="entry name" value="Triger factor/SurA peptide-binding domain-like"/>
    <property type="match status" value="1"/>
</dbReference>
<dbReference type="InterPro" id="IPR046357">
    <property type="entry name" value="PPIase_dom_sf"/>
</dbReference>
<name>A0A0H3N1C1_CLODC</name>
<dbReference type="HOGENOM" id="CLU_034646_1_2_9"/>
<dbReference type="InterPro" id="IPR000297">
    <property type="entry name" value="PPIase_PpiC"/>
</dbReference>
<dbReference type="PANTHER" id="PTHR47245">
    <property type="entry name" value="PEPTIDYLPROLYL ISOMERASE"/>
    <property type="match status" value="1"/>
</dbReference>
<proteinExistence type="predicted"/>
<dbReference type="Gene3D" id="1.10.8.1040">
    <property type="match status" value="1"/>
</dbReference>
<dbReference type="InterPro" id="IPR027304">
    <property type="entry name" value="Trigger_fact/SurA_dom_sf"/>
</dbReference>
<evidence type="ECO:0000313" key="4">
    <source>
        <dbReference type="Proteomes" id="UP000002068"/>
    </source>
</evidence>
<sequence>MKYTMKELTIMEKKVLATVGEKEITNIDIENALKSLDPYQAMQFKTEEGKKHLLNDLVNQELFFLDAKEEKLDEEEIFKLEMKKIEENVLKQFAINKVLSSVNVTEDEKVKFFEANKSSFSKPESATAKHILVDSDEKAKEILAQIKSEEISFEDAALKHSSCPSKDMGGDLGTFGRGQMVPEFEEAVFSMAKGEVSEPVKTQFGYHIIKLEDLQESTESTFDEVKAEVEKSLLYQKQNEVYGNKINALNAKYGNLVKYND</sequence>
<dbReference type="PANTHER" id="PTHR47245:SF2">
    <property type="entry name" value="PEPTIDYL-PROLYL CIS-TRANS ISOMERASE HP_0175-RELATED"/>
    <property type="match status" value="1"/>
</dbReference>
<dbReference type="Pfam" id="PF00639">
    <property type="entry name" value="Rotamase"/>
    <property type="match status" value="1"/>
</dbReference>
<dbReference type="InterPro" id="IPR050245">
    <property type="entry name" value="PrsA_foldase"/>
</dbReference>
<gene>
    <name evidence="3" type="ordered locus">CD196_1221</name>
</gene>
<dbReference type="PROSITE" id="PS50198">
    <property type="entry name" value="PPIC_PPIASE_2"/>
    <property type="match status" value="1"/>
</dbReference>
<dbReference type="AlphaFoldDB" id="A0A0H3N1C1"/>
<evidence type="ECO:0000259" key="2">
    <source>
        <dbReference type="PROSITE" id="PS50198"/>
    </source>
</evidence>
<dbReference type="InterPro" id="IPR023058">
    <property type="entry name" value="PPIase_PpiC_CS"/>
</dbReference>
<dbReference type="GO" id="GO:0003755">
    <property type="term" value="F:peptidyl-prolyl cis-trans isomerase activity"/>
    <property type="evidence" value="ECO:0007669"/>
    <property type="project" value="UniProtKB-KW"/>
</dbReference>